<gene>
    <name evidence="5" type="ORF">N0392_07620</name>
    <name evidence="4" type="ORF">PN925_003390</name>
</gene>
<dbReference type="InterPro" id="IPR025543">
    <property type="entry name" value="Dodecin-like"/>
</dbReference>
<accession>A0A0M0J2Q9</accession>
<evidence type="ECO:0000259" key="3">
    <source>
        <dbReference type="Pfam" id="PF07338"/>
    </source>
</evidence>
<dbReference type="EMBL" id="JAPNMI010000003">
    <property type="protein sequence ID" value="MCY0789547.1"/>
    <property type="molecule type" value="Genomic_DNA"/>
</dbReference>
<dbReference type="AlphaFoldDB" id="A0A0M0J2Q9"/>
<feature type="domain" description="YdgH/BhsA/McbA-like" evidence="3">
    <location>
        <begin position="22"/>
        <end position="70"/>
    </location>
</feature>
<dbReference type="Pfam" id="PF07338">
    <property type="entry name" value="YdgH_BhsA-like"/>
    <property type="match status" value="1"/>
</dbReference>
<evidence type="ECO:0000256" key="2">
    <source>
        <dbReference type="SAM" id="SignalP"/>
    </source>
</evidence>
<comment type="caution">
    <text evidence="5">The sequence shown here is derived from an EMBL/GenBank/DDBJ whole genome shotgun (WGS) entry which is preliminary data.</text>
</comment>
<evidence type="ECO:0000313" key="4">
    <source>
        <dbReference type="EMBL" id="EMO9457984.1"/>
    </source>
</evidence>
<dbReference type="Proteomes" id="UP001076655">
    <property type="component" value="Unassembled WGS sequence"/>
</dbReference>
<feature type="chain" id="PRO_5015042616" evidence="2">
    <location>
        <begin position="23"/>
        <end position="70"/>
    </location>
</feature>
<evidence type="ECO:0000313" key="6">
    <source>
        <dbReference type="Proteomes" id="UP001076655"/>
    </source>
</evidence>
<dbReference type="InterPro" id="IPR010854">
    <property type="entry name" value="YdgH/BhsA/McbA-like_dom"/>
</dbReference>
<dbReference type="EMBL" id="ABKJEP030000065">
    <property type="protein sequence ID" value="EMO9457984.1"/>
    <property type="molecule type" value="Genomic_DNA"/>
</dbReference>
<reference evidence="5" key="1">
    <citation type="submission" date="2022-08" db="EMBL/GenBank/DDBJ databases">
        <authorList>
            <person name="Dale J.L."/>
        </authorList>
    </citation>
    <scope>NUCLEOTIDE SEQUENCE</scope>
    <source>
        <strain evidence="5">2022EL-00758</strain>
    </source>
</reference>
<dbReference type="SUPFAM" id="SSF159871">
    <property type="entry name" value="YdgH-like"/>
    <property type="match status" value="1"/>
</dbReference>
<reference evidence="4" key="2">
    <citation type="submission" date="2024-02" db="EMBL/GenBank/DDBJ databases">
        <authorList>
            <consortium name="Clinical and Environmental Microbiology Branch: Whole genome sequencing antimicrobial resistance pathogens in the healthcare setting"/>
        </authorList>
    </citation>
    <scope>NUCLEOTIDE SEQUENCE</scope>
    <source>
        <strain evidence="4">2023KU-00017</strain>
    </source>
</reference>
<proteinExistence type="predicted"/>
<name>A0A0M0J2Q9_MORMO</name>
<organism evidence="5 6">
    <name type="scientific">Morganella morganii</name>
    <name type="common">Proteus morganii</name>
    <dbReference type="NCBI Taxonomy" id="582"/>
    <lineage>
        <taxon>Bacteria</taxon>
        <taxon>Pseudomonadati</taxon>
        <taxon>Pseudomonadota</taxon>
        <taxon>Gammaproteobacteria</taxon>
        <taxon>Enterobacterales</taxon>
        <taxon>Morganellaceae</taxon>
        <taxon>Morganella</taxon>
    </lineage>
</organism>
<protein>
    <submittedName>
        <fullName evidence="5">DUF1471 domain-containing protein</fullName>
    </submittedName>
</protein>
<evidence type="ECO:0000256" key="1">
    <source>
        <dbReference type="ARBA" id="ARBA00022729"/>
    </source>
</evidence>
<sequence>MNTVKTLITASALTLFSFAASAESVSVTSDTLTSAEAKIAEKAQESGASGYTITSARTTDNVIMTAELHK</sequence>
<dbReference type="RefSeq" id="WP_046893191.1">
    <property type="nucleotide sequence ID" value="NZ_BRRE01000003.1"/>
</dbReference>
<feature type="signal peptide" evidence="2">
    <location>
        <begin position="1"/>
        <end position="22"/>
    </location>
</feature>
<dbReference type="InterPro" id="IPR036275">
    <property type="entry name" value="YdgH-like_sf"/>
</dbReference>
<evidence type="ECO:0000313" key="5">
    <source>
        <dbReference type="EMBL" id="MCY0789547.1"/>
    </source>
</evidence>
<dbReference type="OrthoDB" id="6544580at2"/>
<keyword evidence="1 2" id="KW-0732">Signal</keyword>
<dbReference type="Gene3D" id="3.30.1660.10">
    <property type="entry name" value="Flavin-binding protein dodecin"/>
    <property type="match status" value="1"/>
</dbReference>